<dbReference type="EMBL" id="BLXT01007270">
    <property type="protein sequence ID" value="GFO37565.1"/>
    <property type="molecule type" value="Genomic_DNA"/>
</dbReference>
<comment type="caution">
    <text evidence="2">The sequence shown here is derived from an EMBL/GenBank/DDBJ whole genome shotgun (WGS) entry which is preliminary data.</text>
</comment>
<evidence type="ECO:0000313" key="2">
    <source>
        <dbReference type="EMBL" id="GFO37565.1"/>
    </source>
</evidence>
<proteinExistence type="predicted"/>
<dbReference type="AlphaFoldDB" id="A0AAV4D0H2"/>
<protein>
    <submittedName>
        <fullName evidence="2">Uncharacterized protein</fullName>
    </submittedName>
</protein>
<sequence>FFVTSAFFGGRRLLRLRGDNSYTRLANNVLNQRQRRKFLLDNNSSRNISKQQDSSNRSSWAKDEATPLLESGKKIYESSRPLQTSRYHQSFMLSSSSNMSW</sequence>
<keyword evidence="3" id="KW-1185">Reference proteome</keyword>
<organism evidence="2 3">
    <name type="scientific">Plakobranchus ocellatus</name>
    <dbReference type="NCBI Taxonomy" id="259542"/>
    <lineage>
        <taxon>Eukaryota</taxon>
        <taxon>Metazoa</taxon>
        <taxon>Spiralia</taxon>
        <taxon>Lophotrochozoa</taxon>
        <taxon>Mollusca</taxon>
        <taxon>Gastropoda</taxon>
        <taxon>Heterobranchia</taxon>
        <taxon>Euthyneura</taxon>
        <taxon>Panpulmonata</taxon>
        <taxon>Sacoglossa</taxon>
        <taxon>Placobranchoidea</taxon>
        <taxon>Plakobranchidae</taxon>
        <taxon>Plakobranchus</taxon>
    </lineage>
</organism>
<evidence type="ECO:0000256" key="1">
    <source>
        <dbReference type="SAM" id="MobiDB-lite"/>
    </source>
</evidence>
<gene>
    <name evidence="2" type="ORF">PoB_006407000</name>
</gene>
<feature type="non-terminal residue" evidence="2">
    <location>
        <position position="1"/>
    </location>
</feature>
<reference evidence="2 3" key="1">
    <citation type="journal article" date="2021" name="Elife">
        <title>Chloroplast acquisition without the gene transfer in kleptoplastic sea slugs, Plakobranchus ocellatus.</title>
        <authorList>
            <person name="Maeda T."/>
            <person name="Takahashi S."/>
            <person name="Yoshida T."/>
            <person name="Shimamura S."/>
            <person name="Takaki Y."/>
            <person name="Nagai Y."/>
            <person name="Toyoda A."/>
            <person name="Suzuki Y."/>
            <person name="Arimoto A."/>
            <person name="Ishii H."/>
            <person name="Satoh N."/>
            <person name="Nishiyama T."/>
            <person name="Hasebe M."/>
            <person name="Maruyama T."/>
            <person name="Minagawa J."/>
            <person name="Obokata J."/>
            <person name="Shigenobu S."/>
        </authorList>
    </citation>
    <scope>NUCLEOTIDE SEQUENCE [LARGE SCALE GENOMIC DNA]</scope>
</reference>
<feature type="compositionally biased region" description="Polar residues" evidence="1">
    <location>
        <begin position="41"/>
        <end position="59"/>
    </location>
</feature>
<name>A0AAV4D0H2_9GAST</name>
<feature type="region of interest" description="Disordered" evidence="1">
    <location>
        <begin position="40"/>
        <end position="65"/>
    </location>
</feature>
<evidence type="ECO:0000313" key="3">
    <source>
        <dbReference type="Proteomes" id="UP000735302"/>
    </source>
</evidence>
<accession>A0AAV4D0H2</accession>
<dbReference type="Proteomes" id="UP000735302">
    <property type="component" value="Unassembled WGS sequence"/>
</dbReference>